<dbReference type="EC" id="2.3.-.-" evidence="3"/>
<dbReference type="PANTHER" id="PTHR23028">
    <property type="entry name" value="ACETYLTRANSFERASE"/>
    <property type="match status" value="1"/>
</dbReference>
<feature type="transmembrane region" description="Helical" evidence="1">
    <location>
        <begin position="327"/>
        <end position="353"/>
    </location>
</feature>
<gene>
    <name evidence="3" type="ORF">P9875_18045</name>
</gene>
<feature type="transmembrane region" description="Helical" evidence="1">
    <location>
        <begin position="66"/>
        <end position="84"/>
    </location>
</feature>
<feature type="transmembrane region" description="Helical" evidence="1">
    <location>
        <begin position="167"/>
        <end position="183"/>
    </location>
</feature>
<keyword evidence="4" id="KW-1185">Reference proteome</keyword>
<feature type="transmembrane region" description="Helical" evidence="1">
    <location>
        <begin position="189"/>
        <end position="207"/>
    </location>
</feature>
<dbReference type="GO" id="GO:0016746">
    <property type="term" value="F:acyltransferase activity"/>
    <property type="evidence" value="ECO:0007669"/>
    <property type="project" value="UniProtKB-KW"/>
</dbReference>
<dbReference type="InterPro" id="IPR002656">
    <property type="entry name" value="Acyl_transf_3_dom"/>
</dbReference>
<keyword evidence="3" id="KW-0012">Acyltransferase</keyword>
<dbReference type="EMBL" id="CP121464">
    <property type="protein sequence ID" value="WFR77624.1"/>
    <property type="molecule type" value="Genomic_DNA"/>
</dbReference>
<proteinExistence type="predicted"/>
<accession>A0ABY8HYB8</accession>
<reference evidence="3 4" key="1">
    <citation type="submission" date="2023-04" db="EMBL/GenBank/DDBJ databases">
        <title>Nanopore sequencing of Janthinobacterium from water.</title>
        <authorList>
            <person name="Ciuchcinski K."/>
            <person name="Rokowska A."/>
            <person name="Dziewit L."/>
        </authorList>
    </citation>
    <scope>NUCLEOTIDE SEQUENCE [LARGE SCALE GENOMIC DNA]</scope>
    <source>
        <strain evidence="3 4">DEMB2</strain>
    </source>
</reference>
<sequence>MSSPACHRLSICFDLSRPGAAPQLRAMEGLRGLAVLLVFLVHYVSLEAPWRGDGGAVTPLATALHSMGNAGVDLFFVLSGYLIYGSLMSRQQALLPYLRRRARRIYPVYSCVFVLYLLLSWALPSESRIPAAWPQAVAYLTSNFLLLSGFTAAPPFISVAWSLSYEMLYYLLIPLLILVFDLRRRSRSWRGGFFAVLTLLAGGLFAIFGGPARLLLFIAGILVHEALAAPAWRAPPPALAACAVPCALGCLLLPLALLLKLALLACAFFLLCLCCFQARANWLARLFCWTPLRWLGNISYSYYLIHGLALKGAFLALALLHPPQAHGLAFFLLLMPLMLAFSLPPAMTLFLLVERPLSLSPSQASVPAMATAPAAVSSPALPAAGNSPPG</sequence>
<protein>
    <submittedName>
        <fullName evidence="3">Acyltransferase</fullName>
        <ecNumber evidence="3">2.3.-.-</ecNumber>
    </submittedName>
</protein>
<keyword evidence="3" id="KW-0808">Transferase</keyword>
<keyword evidence="1" id="KW-0472">Membrane</keyword>
<dbReference type="Pfam" id="PF01757">
    <property type="entry name" value="Acyl_transf_3"/>
    <property type="match status" value="1"/>
</dbReference>
<evidence type="ECO:0000313" key="4">
    <source>
        <dbReference type="Proteomes" id="UP001219584"/>
    </source>
</evidence>
<feature type="transmembrane region" description="Helical" evidence="1">
    <location>
        <begin position="105"/>
        <end position="124"/>
    </location>
</feature>
<name>A0ABY8HYB8_9BURK</name>
<evidence type="ECO:0000256" key="1">
    <source>
        <dbReference type="SAM" id="Phobius"/>
    </source>
</evidence>
<evidence type="ECO:0000313" key="3">
    <source>
        <dbReference type="EMBL" id="WFR77624.1"/>
    </source>
</evidence>
<feature type="transmembrane region" description="Helical" evidence="1">
    <location>
        <begin position="261"/>
        <end position="280"/>
    </location>
</feature>
<dbReference type="PANTHER" id="PTHR23028:SF53">
    <property type="entry name" value="ACYL_TRANSF_3 DOMAIN-CONTAINING PROTEIN"/>
    <property type="match status" value="1"/>
</dbReference>
<dbReference type="InterPro" id="IPR050879">
    <property type="entry name" value="Acyltransferase_3"/>
</dbReference>
<dbReference type="Proteomes" id="UP001219584">
    <property type="component" value="Chromosome"/>
</dbReference>
<feature type="transmembrane region" description="Helical" evidence="1">
    <location>
        <begin position="300"/>
        <end position="320"/>
    </location>
</feature>
<feature type="transmembrane region" description="Helical" evidence="1">
    <location>
        <begin position="238"/>
        <end position="256"/>
    </location>
</feature>
<feature type="transmembrane region" description="Helical" evidence="1">
    <location>
        <begin position="29"/>
        <end position="46"/>
    </location>
</feature>
<dbReference type="RefSeq" id="WP_278316157.1">
    <property type="nucleotide sequence ID" value="NZ_CP121464.1"/>
</dbReference>
<keyword evidence="1" id="KW-0812">Transmembrane</keyword>
<feature type="domain" description="Acyltransferase 3" evidence="2">
    <location>
        <begin position="26"/>
        <end position="343"/>
    </location>
</feature>
<evidence type="ECO:0000259" key="2">
    <source>
        <dbReference type="Pfam" id="PF01757"/>
    </source>
</evidence>
<organism evidence="3 4">
    <name type="scientific">Janthinobacterium rivuli</name>
    <dbReference type="NCBI Taxonomy" id="2751478"/>
    <lineage>
        <taxon>Bacteria</taxon>
        <taxon>Pseudomonadati</taxon>
        <taxon>Pseudomonadota</taxon>
        <taxon>Betaproteobacteria</taxon>
        <taxon>Burkholderiales</taxon>
        <taxon>Oxalobacteraceae</taxon>
        <taxon>Janthinobacterium</taxon>
    </lineage>
</organism>
<keyword evidence="1" id="KW-1133">Transmembrane helix</keyword>